<dbReference type="EMBL" id="AYZQ01000002">
    <property type="protein sequence ID" value="KRM72130.1"/>
    <property type="molecule type" value="Genomic_DNA"/>
</dbReference>
<dbReference type="InterPro" id="IPR013422">
    <property type="entry name" value="CRISPR-assoc_prot_Cas5_N"/>
</dbReference>
<dbReference type="GO" id="GO:0051607">
    <property type="term" value="P:defense response to virus"/>
    <property type="evidence" value="ECO:0007669"/>
    <property type="project" value="UniProtKB-KW"/>
</dbReference>
<dbReference type="InterPro" id="IPR010147">
    <property type="entry name" value="CRISPR-assoc_prot_CasD"/>
</dbReference>
<dbReference type="NCBIfam" id="TIGR02593">
    <property type="entry name" value="CRISPR_cas5"/>
    <property type="match status" value="1"/>
</dbReference>
<keyword evidence="3" id="KW-1185">Reference proteome</keyword>
<dbReference type="STRING" id="1423727.FC34_GL001114"/>
<dbReference type="PATRIC" id="fig|1423727.3.peg.1128"/>
<name>A0A0R2B023_9LACO</name>
<dbReference type="GO" id="GO:0043571">
    <property type="term" value="P:maintenance of CRISPR repeat elements"/>
    <property type="evidence" value="ECO:0007669"/>
    <property type="project" value="InterPro"/>
</dbReference>
<dbReference type="CDD" id="cd09756">
    <property type="entry name" value="Cas5_I-E"/>
    <property type="match status" value="1"/>
</dbReference>
<accession>A0A0R2B023</accession>
<reference evidence="2 3" key="1">
    <citation type="journal article" date="2015" name="Genome Announc.">
        <title>Expanding the biotechnology potential of lactobacilli through comparative genomics of 213 strains and associated genera.</title>
        <authorList>
            <person name="Sun Z."/>
            <person name="Harris H.M."/>
            <person name="McCann A."/>
            <person name="Guo C."/>
            <person name="Argimon S."/>
            <person name="Zhang W."/>
            <person name="Yang X."/>
            <person name="Jeffery I.B."/>
            <person name="Cooney J.C."/>
            <person name="Kagawa T.F."/>
            <person name="Liu W."/>
            <person name="Song Y."/>
            <person name="Salvetti E."/>
            <person name="Wrobel A."/>
            <person name="Rasinkangas P."/>
            <person name="Parkhill J."/>
            <person name="Rea M.C."/>
            <person name="O'Sullivan O."/>
            <person name="Ritari J."/>
            <person name="Douillard F.P."/>
            <person name="Paul Ross R."/>
            <person name="Yang R."/>
            <person name="Briner A.E."/>
            <person name="Felis G.E."/>
            <person name="de Vos W.M."/>
            <person name="Barrangou R."/>
            <person name="Klaenhammer T.R."/>
            <person name="Caufield P.W."/>
            <person name="Cui Y."/>
            <person name="Zhang H."/>
            <person name="O'Toole P.W."/>
        </authorList>
    </citation>
    <scope>NUCLEOTIDE SEQUENCE [LARGE SCALE GENOMIC DNA]</scope>
    <source>
        <strain evidence="2 3">DSM 23927</strain>
    </source>
</reference>
<keyword evidence="1" id="KW-0051">Antiviral defense</keyword>
<evidence type="ECO:0000313" key="2">
    <source>
        <dbReference type="EMBL" id="KRM72130.1"/>
    </source>
</evidence>
<dbReference type="NCBIfam" id="TIGR01868">
    <property type="entry name" value="casD_Cas5e"/>
    <property type="match status" value="1"/>
</dbReference>
<proteinExistence type="predicted"/>
<protein>
    <submittedName>
        <fullName evidence="2">CRISPR-associated protein</fullName>
    </submittedName>
</protein>
<dbReference type="InterPro" id="IPR021124">
    <property type="entry name" value="CRISPR-assoc_prot_Cas5"/>
</dbReference>
<gene>
    <name evidence="2" type="ORF">FC34_GL001114</name>
</gene>
<organism evidence="2 3">
    <name type="scientific">Lacticaseibacillus brantae DSM 23927</name>
    <dbReference type="NCBI Taxonomy" id="1423727"/>
    <lineage>
        <taxon>Bacteria</taxon>
        <taxon>Bacillati</taxon>
        <taxon>Bacillota</taxon>
        <taxon>Bacilli</taxon>
        <taxon>Lactobacillales</taxon>
        <taxon>Lactobacillaceae</taxon>
        <taxon>Lacticaseibacillus</taxon>
    </lineage>
</organism>
<evidence type="ECO:0000256" key="1">
    <source>
        <dbReference type="ARBA" id="ARBA00023118"/>
    </source>
</evidence>
<sequence length="228" mass="25738">MQSYGDEANFSRRTTSRYPSKSAVVGMIAAALGYRRADPRILRLNSLTFAVRIDQPGTIVEDFHTVEWNAGKAPKITYRHYLQDAVYLVAIGSDDAQWLDDIELALKHPKFALFLGRRSNAPAGPLQIAITDGNPVEVLTQRQWAASSWYQHRLRNNQSVKIQLVAEATLLPNRPSQVVKDVVVSFDSRQRQHSFRAEASTWITLDNPVYESDQSTTHDIMRAIQDEG</sequence>
<dbReference type="Gene3D" id="3.30.70.2660">
    <property type="match status" value="1"/>
</dbReference>
<dbReference type="Pfam" id="PF09704">
    <property type="entry name" value="Cas_Cas5d"/>
    <property type="match status" value="1"/>
</dbReference>
<dbReference type="AlphaFoldDB" id="A0A0R2B023"/>
<comment type="caution">
    <text evidence="2">The sequence shown here is derived from an EMBL/GenBank/DDBJ whole genome shotgun (WGS) entry which is preliminary data.</text>
</comment>
<dbReference type="Proteomes" id="UP000051672">
    <property type="component" value="Unassembled WGS sequence"/>
</dbReference>
<evidence type="ECO:0000313" key="3">
    <source>
        <dbReference type="Proteomes" id="UP000051672"/>
    </source>
</evidence>
<dbReference type="GO" id="GO:0003723">
    <property type="term" value="F:RNA binding"/>
    <property type="evidence" value="ECO:0007669"/>
    <property type="project" value="InterPro"/>
</dbReference>